<dbReference type="Gene3D" id="1.10.10.1150">
    <property type="entry name" value="Coenzyme PQQ synthesis protein D (PqqD)"/>
    <property type="match status" value="1"/>
</dbReference>
<keyword evidence="2" id="KW-1185">Reference proteome</keyword>
<dbReference type="InterPro" id="IPR008792">
    <property type="entry name" value="PQQD"/>
</dbReference>
<evidence type="ECO:0000313" key="1">
    <source>
        <dbReference type="EMBL" id="GGM46407.1"/>
    </source>
</evidence>
<gene>
    <name evidence="1" type="ORF">GCM10008956_23190</name>
</gene>
<evidence type="ECO:0008006" key="3">
    <source>
        <dbReference type="Google" id="ProtNLM"/>
    </source>
</evidence>
<proteinExistence type="predicted"/>
<evidence type="ECO:0000313" key="2">
    <source>
        <dbReference type="Proteomes" id="UP000600547"/>
    </source>
</evidence>
<dbReference type="AlphaFoldDB" id="A0A8H9L7M4"/>
<comment type="caution">
    <text evidence="1">The sequence shown here is derived from an EMBL/GenBank/DDBJ whole genome shotgun (WGS) entry which is preliminary data.</text>
</comment>
<dbReference type="Proteomes" id="UP000600547">
    <property type="component" value="Unassembled WGS sequence"/>
</dbReference>
<accession>A0A8H9L7M4</accession>
<sequence length="95" mass="10144">MGGVTPASLIVMWTKVADVLETDLGDELVLMHAGLSEMFTLNSAGRVIWQALPGREAQLAQALTQVFEVDDETAAQDVRALLGELAARSLITHAP</sequence>
<name>A0A8H9L7M4_9DEIO</name>
<dbReference type="Pfam" id="PF05402">
    <property type="entry name" value="PqqD"/>
    <property type="match status" value="1"/>
</dbReference>
<protein>
    <recommendedName>
        <fullName evidence="3">PqqD family protein</fullName>
    </recommendedName>
</protein>
<dbReference type="InterPro" id="IPR041881">
    <property type="entry name" value="PqqD_sf"/>
</dbReference>
<dbReference type="EMBL" id="BMQG01000007">
    <property type="protein sequence ID" value="GGM46407.1"/>
    <property type="molecule type" value="Genomic_DNA"/>
</dbReference>
<reference evidence="2" key="1">
    <citation type="journal article" date="2019" name="Int. J. Syst. Evol. Microbiol.">
        <title>The Global Catalogue of Microorganisms (GCM) 10K type strain sequencing project: providing services to taxonomists for standard genome sequencing and annotation.</title>
        <authorList>
            <consortium name="The Broad Institute Genomics Platform"/>
            <consortium name="The Broad Institute Genome Sequencing Center for Infectious Disease"/>
            <person name="Wu L."/>
            <person name="Ma J."/>
        </authorList>
    </citation>
    <scope>NUCLEOTIDE SEQUENCE [LARGE SCALE GENOMIC DNA]</scope>
    <source>
        <strain evidence="2">JCM 31047</strain>
    </source>
</reference>
<organism evidence="1 2">
    <name type="scientific">Deinococcus arenae</name>
    <dbReference type="NCBI Taxonomy" id="1452751"/>
    <lineage>
        <taxon>Bacteria</taxon>
        <taxon>Thermotogati</taxon>
        <taxon>Deinococcota</taxon>
        <taxon>Deinococci</taxon>
        <taxon>Deinococcales</taxon>
        <taxon>Deinococcaceae</taxon>
        <taxon>Deinococcus</taxon>
    </lineage>
</organism>